<sequence length="1077" mass="116919">MAISGIADLRRVLPLLAAVLLAACAPVIPPREAAPPPPRGPADEIPLFLNVSARAGIDAQHAATWNQFGEEGEDAPFNTGYMAMGQAWGDFDNDGWPDLYVTGNQAPNVLFRNRGDGTFERSVFNDQTALTAAESGGAMWVDFDNDGWKDLYVLVHGPNVLFRNLEGQGFADVAAAAGVDDPGKGEGAAWADFDRDGHLDLYVVNWSCWPDCDPIDPVLAQDALFRNRGDGTFVPVSHLLVPELLRGAGFAASFLDFDGDGDSDLYVVNDRMQNPVGNVLWRNDGPGCGGWCWTDASRDTNSFLMIHGMGLAVGDYDNDLDLDMYFSDMVNPMILLANEEGQTFANRSRTAGVGVGPSPATGWGTAFLDYNNDGWQDLYLATTEFRQETAELGPEGMFLAWPDTLFRNEGDGTFTDVTPTAWVDEPWPALGFAHADFDRDGWIDYVVGEWRRGYALYRNQAVEGRGHRWLTVRLEGQGTVNRDAVGARVLIETDGDLRMMQEVKIGSSLGSGNDTALHFGFGPFRVPEAITVQWPDGMVQRFEDGLPLNAEVLIRHGDAPVDITPAVGAAALDPFADVTEAVGLDARHEGFWDMFNPDFASGYLGVGQAWGDFDNDGWLDLFFTGNIADNVLFRNDGGVFSRSALTEDVAMPGELTGGAVFADYDNDGWSDLYVIAQGPNRLFRNREGTGFEDVTATAGVGDAGKGSGAAWGDFDGDALLDLYVANWSCYPECKEVDHELAADRLYRNRGDGTFEDVSGLLVHAKRLGAGFAVTFLDFDNDGDSDIYVVNDELHNPIGNVLWRNDGPGCDGWCWHDASEETGANVRLAGMGVAAGDLDNDQDLDLYFSNMVNAMALLENRGGEFVSRARLAGVAVGPSPAVGWGTAFLDIDNDGWLDLHLATTKFVQETAAAGPEGMHDPYPDILFHNEGNGRFIEVTPTSWERNGRPTMGSAYADYDRDGFVDIVATRWNEGLQLYRNTGLWGGDNRSLTVRLEGDGLSVSRDAAGARVYLTRDDGQVLMQEVKLGSSLGAGNDAAVRFGLGQSRITDLEIVWPDGSRQSVTPPESSFLVVAYERQ</sequence>
<dbReference type="Gene3D" id="2.130.10.130">
    <property type="entry name" value="Integrin alpha, N-terminal"/>
    <property type="match status" value="4"/>
</dbReference>
<dbReference type="PANTHER" id="PTHR16026">
    <property type="entry name" value="CARTILAGE ACIDIC PROTEIN 1"/>
    <property type="match status" value="1"/>
</dbReference>
<evidence type="ECO:0000259" key="2">
    <source>
        <dbReference type="Pfam" id="PF07593"/>
    </source>
</evidence>
<protein>
    <recommendedName>
        <fullName evidence="2">ASPIC/UnbV domain-containing protein</fullName>
    </recommendedName>
</protein>
<dbReference type="InterPro" id="IPR013517">
    <property type="entry name" value="FG-GAP"/>
</dbReference>
<accession>A0A6B1DUU2</accession>
<feature type="domain" description="ASPIC/UnbV" evidence="2">
    <location>
        <begin position="1005"/>
        <end position="1066"/>
    </location>
</feature>
<dbReference type="InterPro" id="IPR028994">
    <property type="entry name" value="Integrin_alpha_N"/>
</dbReference>
<comment type="caution">
    <text evidence="3">The sequence shown here is derived from an EMBL/GenBank/DDBJ whole genome shotgun (WGS) entry which is preliminary data.</text>
</comment>
<dbReference type="Pfam" id="PF13517">
    <property type="entry name" value="FG-GAP_3"/>
    <property type="match status" value="7"/>
</dbReference>
<dbReference type="PANTHER" id="PTHR16026:SF0">
    <property type="entry name" value="CARTILAGE ACIDIC PROTEIN 1"/>
    <property type="match status" value="1"/>
</dbReference>
<organism evidence="3">
    <name type="scientific">Caldilineaceae bacterium SB0662_bin_9</name>
    <dbReference type="NCBI Taxonomy" id="2605258"/>
    <lineage>
        <taxon>Bacteria</taxon>
        <taxon>Bacillati</taxon>
        <taxon>Chloroflexota</taxon>
        <taxon>Caldilineae</taxon>
        <taxon>Caldilineales</taxon>
        <taxon>Caldilineaceae</taxon>
    </lineage>
</organism>
<proteinExistence type="predicted"/>
<evidence type="ECO:0000256" key="1">
    <source>
        <dbReference type="ARBA" id="ARBA00022729"/>
    </source>
</evidence>
<dbReference type="InterPro" id="IPR027039">
    <property type="entry name" value="Crtac1"/>
</dbReference>
<feature type="domain" description="ASPIC/UnbV" evidence="2">
    <location>
        <begin position="484"/>
        <end position="546"/>
    </location>
</feature>
<dbReference type="EMBL" id="VXPY01000062">
    <property type="protein sequence ID" value="MYD90453.1"/>
    <property type="molecule type" value="Genomic_DNA"/>
</dbReference>
<dbReference type="InterPro" id="IPR011519">
    <property type="entry name" value="UnbV_ASPIC"/>
</dbReference>
<keyword evidence="1" id="KW-0732">Signal</keyword>
<gene>
    <name evidence="3" type="ORF">F4Y08_08995</name>
</gene>
<reference evidence="3" key="1">
    <citation type="submission" date="2019-09" db="EMBL/GenBank/DDBJ databases">
        <title>Characterisation of the sponge microbiome using genome-centric metagenomics.</title>
        <authorList>
            <person name="Engelberts J.P."/>
            <person name="Robbins S.J."/>
            <person name="De Goeij J.M."/>
            <person name="Aranda M."/>
            <person name="Bell S.C."/>
            <person name="Webster N.S."/>
        </authorList>
    </citation>
    <scope>NUCLEOTIDE SEQUENCE</scope>
    <source>
        <strain evidence="3">SB0662_bin_9</strain>
    </source>
</reference>
<evidence type="ECO:0000313" key="3">
    <source>
        <dbReference type="EMBL" id="MYD90453.1"/>
    </source>
</evidence>
<name>A0A6B1DUU2_9CHLR</name>
<dbReference type="SUPFAM" id="SSF69318">
    <property type="entry name" value="Integrin alpha N-terminal domain"/>
    <property type="match status" value="2"/>
</dbReference>
<dbReference type="AlphaFoldDB" id="A0A6B1DUU2"/>
<dbReference type="Pfam" id="PF07593">
    <property type="entry name" value="UnbV_ASPIC"/>
    <property type="match status" value="2"/>
</dbReference>